<name>A2E381_TRIV3</name>
<dbReference type="VEuPathDB" id="TrichDB:TVAG_430550"/>
<accession>A2E381</accession>
<evidence type="ECO:0000313" key="2">
    <source>
        <dbReference type="EMBL" id="EAY12891.1"/>
    </source>
</evidence>
<keyword evidence="1" id="KW-0175">Coiled coil</keyword>
<dbReference type="EMBL" id="DS113294">
    <property type="protein sequence ID" value="EAY12891.1"/>
    <property type="molecule type" value="Genomic_DNA"/>
</dbReference>
<protein>
    <submittedName>
        <fullName evidence="2">Uncharacterized protein</fullName>
    </submittedName>
</protein>
<evidence type="ECO:0000313" key="3">
    <source>
        <dbReference type="Proteomes" id="UP000001542"/>
    </source>
</evidence>
<reference evidence="2" key="2">
    <citation type="journal article" date="2007" name="Science">
        <title>Draft genome sequence of the sexually transmitted pathogen Trichomonas vaginalis.</title>
        <authorList>
            <person name="Carlton J.M."/>
            <person name="Hirt R.P."/>
            <person name="Silva J.C."/>
            <person name="Delcher A.L."/>
            <person name="Schatz M."/>
            <person name="Zhao Q."/>
            <person name="Wortman J.R."/>
            <person name="Bidwell S.L."/>
            <person name="Alsmark U.C.M."/>
            <person name="Besteiro S."/>
            <person name="Sicheritz-Ponten T."/>
            <person name="Noel C.J."/>
            <person name="Dacks J.B."/>
            <person name="Foster P.G."/>
            <person name="Simillion C."/>
            <person name="Van de Peer Y."/>
            <person name="Miranda-Saavedra D."/>
            <person name="Barton G.J."/>
            <person name="Westrop G.D."/>
            <person name="Mueller S."/>
            <person name="Dessi D."/>
            <person name="Fiori P.L."/>
            <person name="Ren Q."/>
            <person name="Paulsen I."/>
            <person name="Zhang H."/>
            <person name="Bastida-Corcuera F.D."/>
            <person name="Simoes-Barbosa A."/>
            <person name="Brown M.T."/>
            <person name="Hayes R.D."/>
            <person name="Mukherjee M."/>
            <person name="Okumura C.Y."/>
            <person name="Schneider R."/>
            <person name="Smith A.J."/>
            <person name="Vanacova S."/>
            <person name="Villalvazo M."/>
            <person name="Haas B.J."/>
            <person name="Pertea M."/>
            <person name="Feldblyum T.V."/>
            <person name="Utterback T.R."/>
            <person name="Shu C.L."/>
            <person name="Osoegawa K."/>
            <person name="de Jong P.J."/>
            <person name="Hrdy I."/>
            <person name="Horvathova L."/>
            <person name="Zubacova Z."/>
            <person name="Dolezal P."/>
            <person name="Malik S.B."/>
            <person name="Logsdon J.M. Jr."/>
            <person name="Henze K."/>
            <person name="Gupta A."/>
            <person name="Wang C.C."/>
            <person name="Dunne R.L."/>
            <person name="Upcroft J.A."/>
            <person name="Upcroft P."/>
            <person name="White O."/>
            <person name="Salzberg S.L."/>
            <person name="Tang P."/>
            <person name="Chiu C.-H."/>
            <person name="Lee Y.-S."/>
            <person name="Embley T.M."/>
            <person name="Coombs G.H."/>
            <person name="Mottram J.C."/>
            <person name="Tachezy J."/>
            <person name="Fraser-Liggett C.M."/>
            <person name="Johnson P.J."/>
        </authorList>
    </citation>
    <scope>NUCLEOTIDE SEQUENCE [LARGE SCALE GENOMIC DNA]</scope>
    <source>
        <strain evidence="2">G3</strain>
    </source>
</reference>
<proteinExistence type="predicted"/>
<gene>
    <name evidence="2" type="ORF">TVAG_430550</name>
</gene>
<reference evidence="2" key="1">
    <citation type="submission" date="2006-10" db="EMBL/GenBank/DDBJ databases">
        <authorList>
            <person name="Amadeo P."/>
            <person name="Zhao Q."/>
            <person name="Wortman J."/>
            <person name="Fraser-Liggett C."/>
            <person name="Carlton J."/>
        </authorList>
    </citation>
    <scope>NUCLEOTIDE SEQUENCE</scope>
    <source>
        <strain evidence="2">G3</strain>
    </source>
</reference>
<dbReference type="Proteomes" id="UP000001542">
    <property type="component" value="Unassembled WGS sequence"/>
</dbReference>
<dbReference type="KEGG" id="tva:4770860"/>
<evidence type="ECO:0000256" key="1">
    <source>
        <dbReference type="SAM" id="Coils"/>
    </source>
</evidence>
<keyword evidence="3" id="KW-1185">Reference proteome</keyword>
<sequence>MKSKKNLPRKSNYLYDFAAHPDPRDVVCGLLNGVDILLVDPNLYPAIVDPLNLYKGRYMDSGDDKVVEKIEFILDYMKKYPERQMMAQKFAPLTRAPRPKPKPYTQEQAEDEVQYLIDGNPFKTYNPDQYQQLIEVLRQKRNHYTDIQEFDTADMYSDKLKQLIQLSEAAATLEMSQERAEELKAKVAEAEESYEDMKVRWNRVLNNFYAARKENLTNLVKEQEEEYNRAASKLQKSRPRSIPKVSPALLELKRREESLVAAKKYIEASEVRAEINKFEFTEENTFQQQWDASTRHALQHLEKKHDQIYKIREANLKRDELNLIRNMDNELNAAQHKLETLKKLYEKTEMFIAPIQQVANNANPSPPATARSCLPPIKMPAKNENGPASFRQRALLNMKIYTRKPPKSARTLNH</sequence>
<dbReference type="PANTHER" id="PTHR47026">
    <property type="entry name" value="PIGMENTOSA GTPASE REGULATOR-LIKE PROTEIN, PUTATIVE-RELATED"/>
    <property type="match status" value="1"/>
</dbReference>
<dbReference type="OrthoDB" id="10617939at2759"/>
<dbReference type="AlphaFoldDB" id="A2E381"/>
<dbReference type="RefSeq" id="XP_001325114.1">
    <property type="nucleotide sequence ID" value="XM_001325079.1"/>
</dbReference>
<dbReference type="InParanoid" id="A2E381"/>
<organism evidence="2 3">
    <name type="scientific">Trichomonas vaginalis (strain ATCC PRA-98 / G3)</name>
    <dbReference type="NCBI Taxonomy" id="412133"/>
    <lineage>
        <taxon>Eukaryota</taxon>
        <taxon>Metamonada</taxon>
        <taxon>Parabasalia</taxon>
        <taxon>Trichomonadida</taxon>
        <taxon>Trichomonadidae</taxon>
        <taxon>Trichomonas</taxon>
    </lineage>
</organism>
<dbReference type="PANTHER" id="PTHR47026:SF2">
    <property type="entry name" value="FLAGELLAR ASSOCIATED PROTEIN"/>
    <property type="match status" value="1"/>
</dbReference>
<dbReference type="SMR" id="A2E381"/>
<dbReference type="VEuPathDB" id="TrichDB:TVAGG3_1017990"/>
<feature type="coiled-coil region" evidence="1">
    <location>
        <begin position="166"/>
        <end position="233"/>
    </location>
</feature>
<feature type="coiled-coil region" evidence="1">
    <location>
        <begin position="317"/>
        <end position="344"/>
    </location>
</feature>